<evidence type="ECO:0000313" key="1">
    <source>
        <dbReference type="EMBL" id="AUX46451.1"/>
    </source>
</evidence>
<sequence>MTSTVEWFELWVDASAGDGWIYVLILRGSSDGSLELIEPQKGGERVDTFGNHEDAVHWLSEDEYELVEGRPPGITAQPAGTM</sequence>
<dbReference type="OrthoDB" id="573182at2"/>
<accession>A0A2L0F4N0</accession>
<protein>
    <submittedName>
        <fullName evidence="1">Uncharacterized protein</fullName>
    </submittedName>
</protein>
<dbReference type="Proteomes" id="UP000238348">
    <property type="component" value="Chromosome"/>
</dbReference>
<proteinExistence type="predicted"/>
<dbReference type="EMBL" id="CP012673">
    <property type="protein sequence ID" value="AUX46451.1"/>
    <property type="molecule type" value="Genomic_DNA"/>
</dbReference>
<name>A0A2L0F4N0_SORCE</name>
<dbReference type="RefSeq" id="WP_104984634.1">
    <property type="nucleotide sequence ID" value="NZ_CP012673.1"/>
</dbReference>
<reference evidence="1 2" key="1">
    <citation type="submission" date="2015-09" db="EMBL/GenBank/DDBJ databases">
        <title>Sorangium comparison.</title>
        <authorList>
            <person name="Zaburannyi N."/>
            <person name="Bunk B."/>
            <person name="Overmann J."/>
            <person name="Mueller R."/>
        </authorList>
    </citation>
    <scope>NUCLEOTIDE SEQUENCE [LARGE SCALE GENOMIC DNA]</scope>
    <source>
        <strain evidence="1 2">So ce26</strain>
    </source>
</reference>
<evidence type="ECO:0000313" key="2">
    <source>
        <dbReference type="Proteomes" id="UP000238348"/>
    </source>
</evidence>
<organism evidence="1 2">
    <name type="scientific">Sorangium cellulosum</name>
    <name type="common">Polyangium cellulosum</name>
    <dbReference type="NCBI Taxonomy" id="56"/>
    <lineage>
        <taxon>Bacteria</taxon>
        <taxon>Pseudomonadati</taxon>
        <taxon>Myxococcota</taxon>
        <taxon>Polyangia</taxon>
        <taxon>Polyangiales</taxon>
        <taxon>Polyangiaceae</taxon>
        <taxon>Sorangium</taxon>
    </lineage>
</organism>
<gene>
    <name evidence="1" type="ORF">SOCE26_079570</name>
</gene>
<dbReference type="AlphaFoldDB" id="A0A2L0F4N0"/>